<dbReference type="EMBL" id="JACGLS010000001">
    <property type="protein sequence ID" value="MBA6155675.1"/>
    <property type="molecule type" value="Genomic_DNA"/>
</dbReference>
<keyword evidence="2" id="KW-1185">Reference proteome</keyword>
<accession>A0A839AKS2</accession>
<proteinExistence type="predicted"/>
<gene>
    <name evidence="1" type="ORF">H3Z83_03945</name>
</gene>
<sequence length="70" mass="8384">MNFEVVHEGRGGCVKCLIDNEKYEFKISCENPHGYFGIWIRGVDKNKKDKIKKELRNWLNSTGRNNWYFE</sequence>
<protein>
    <submittedName>
        <fullName evidence="1">Uncharacterized protein</fullName>
    </submittedName>
</protein>
<organism evidence="1 2">
    <name type="scientific">Tenacibaculum pelagium</name>
    <dbReference type="NCBI Taxonomy" id="2759527"/>
    <lineage>
        <taxon>Bacteria</taxon>
        <taxon>Pseudomonadati</taxon>
        <taxon>Bacteroidota</taxon>
        <taxon>Flavobacteriia</taxon>
        <taxon>Flavobacteriales</taxon>
        <taxon>Flavobacteriaceae</taxon>
        <taxon>Tenacibaculum</taxon>
    </lineage>
</organism>
<comment type="caution">
    <text evidence="1">The sequence shown here is derived from an EMBL/GenBank/DDBJ whole genome shotgun (WGS) entry which is preliminary data.</text>
</comment>
<dbReference type="AlphaFoldDB" id="A0A839AKS2"/>
<evidence type="ECO:0000313" key="2">
    <source>
        <dbReference type="Proteomes" id="UP000563906"/>
    </source>
</evidence>
<name>A0A839AKS2_9FLAO</name>
<evidence type="ECO:0000313" key="1">
    <source>
        <dbReference type="EMBL" id="MBA6155675.1"/>
    </source>
</evidence>
<dbReference type="Proteomes" id="UP000563906">
    <property type="component" value="Unassembled WGS sequence"/>
</dbReference>
<reference evidence="1 2" key="1">
    <citation type="submission" date="2020-07" db="EMBL/GenBank/DDBJ databases">
        <title>Bacterium isolated from marine sediment.</title>
        <authorList>
            <person name="Shang D."/>
            <person name="Du Z.-J."/>
        </authorList>
    </citation>
    <scope>NUCLEOTIDE SEQUENCE [LARGE SCALE GENOMIC DNA]</scope>
    <source>
        <strain evidence="1 2">S7007</strain>
    </source>
</reference>
<dbReference type="RefSeq" id="WP_182124159.1">
    <property type="nucleotide sequence ID" value="NZ_JACGLS010000001.1"/>
</dbReference>